<evidence type="ECO:0000256" key="1">
    <source>
        <dbReference type="ARBA" id="ARBA00022448"/>
    </source>
</evidence>
<dbReference type="Proteomes" id="UP000053831">
    <property type="component" value="Unassembled WGS sequence"/>
</dbReference>
<feature type="transmembrane region" description="Helical" evidence="2">
    <location>
        <begin position="186"/>
        <end position="205"/>
    </location>
</feature>
<comment type="caution">
    <text evidence="3">The sequence shown here is derived from an EMBL/GenBank/DDBJ whole genome shotgun (WGS) entry which is preliminary data.</text>
</comment>
<dbReference type="PANTHER" id="PTHR31806:SF5">
    <property type="entry name" value="PURINE-CYTOSINE PERMEASE FCY21"/>
    <property type="match status" value="1"/>
</dbReference>
<feature type="transmembrane region" description="Helical" evidence="2">
    <location>
        <begin position="151"/>
        <end position="174"/>
    </location>
</feature>
<dbReference type="InterPro" id="IPR026030">
    <property type="entry name" value="Pur-cyt_permease_Fcy2/21/22"/>
</dbReference>
<name>A0A0M9VW50_ESCWE</name>
<dbReference type="EMBL" id="LGSR01000006">
    <property type="protein sequence ID" value="KOS21692.1"/>
    <property type="molecule type" value="Genomic_DNA"/>
</dbReference>
<dbReference type="PANTHER" id="PTHR31806">
    <property type="entry name" value="PURINE-CYTOSINE PERMEASE FCY2-RELATED"/>
    <property type="match status" value="1"/>
</dbReference>
<accession>A0A0M9VW50</accession>
<reference evidence="3 4" key="1">
    <citation type="submission" date="2015-07" db="EMBL/GenBank/DDBJ databases">
        <title>The genome of the fungus Escovopsis weberi, a specialized disease agent of ant agriculture.</title>
        <authorList>
            <person name="de Man T.J."/>
            <person name="Stajich J.E."/>
            <person name="Kubicek C.P."/>
            <person name="Chenthamara K."/>
            <person name="Atanasova L."/>
            <person name="Druzhinina I.S."/>
            <person name="Birnbaum S."/>
            <person name="Barribeau S.M."/>
            <person name="Teiling C."/>
            <person name="Suen G."/>
            <person name="Currie C."/>
            <person name="Gerardo N.M."/>
        </authorList>
    </citation>
    <scope>NUCLEOTIDE SEQUENCE [LARGE SCALE GENOMIC DNA]</scope>
</reference>
<keyword evidence="2" id="KW-1133">Transmembrane helix</keyword>
<dbReference type="STRING" id="150374.A0A0M9VW50"/>
<keyword evidence="1" id="KW-0813">Transport</keyword>
<protein>
    <submittedName>
        <fullName evidence="3">Purine-cytosine permease fcyB</fullName>
    </submittedName>
</protein>
<dbReference type="Gene3D" id="1.10.4160.10">
    <property type="entry name" value="Hydantoin permease"/>
    <property type="match status" value="1"/>
</dbReference>
<dbReference type="OrthoDB" id="2116389at2759"/>
<evidence type="ECO:0000313" key="3">
    <source>
        <dbReference type="EMBL" id="KOS21692.1"/>
    </source>
</evidence>
<feature type="transmembrane region" description="Helical" evidence="2">
    <location>
        <begin position="43"/>
        <end position="68"/>
    </location>
</feature>
<keyword evidence="2" id="KW-0472">Membrane</keyword>
<gene>
    <name evidence="3" type="ORF">ESCO_002270</name>
</gene>
<proteinExistence type="predicted"/>
<feature type="transmembrane region" description="Helical" evidence="2">
    <location>
        <begin position="108"/>
        <end position="130"/>
    </location>
</feature>
<keyword evidence="2" id="KW-0812">Transmembrane</keyword>
<feature type="transmembrane region" description="Helical" evidence="2">
    <location>
        <begin position="80"/>
        <end position="102"/>
    </location>
</feature>
<organism evidence="3 4">
    <name type="scientific">Escovopsis weberi</name>
    <dbReference type="NCBI Taxonomy" id="150374"/>
    <lineage>
        <taxon>Eukaryota</taxon>
        <taxon>Fungi</taxon>
        <taxon>Dikarya</taxon>
        <taxon>Ascomycota</taxon>
        <taxon>Pezizomycotina</taxon>
        <taxon>Sordariomycetes</taxon>
        <taxon>Hypocreomycetidae</taxon>
        <taxon>Hypocreales</taxon>
        <taxon>Hypocreaceae</taxon>
        <taxon>Escovopsis</taxon>
    </lineage>
</organism>
<dbReference type="GO" id="GO:0022857">
    <property type="term" value="F:transmembrane transporter activity"/>
    <property type="evidence" value="ECO:0007669"/>
    <property type="project" value="InterPro"/>
</dbReference>
<evidence type="ECO:0000313" key="4">
    <source>
        <dbReference type="Proteomes" id="UP000053831"/>
    </source>
</evidence>
<keyword evidence="4" id="KW-1185">Reference proteome</keyword>
<dbReference type="AlphaFoldDB" id="A0A0M9VW50"/>
<evidence type="ECO:0000256" key="2">
    <source>
        <dbReference type="SAM" id="Phobius"/>
    </source>
</evidence>
<sequence length="212" mass="23144">MTLGAAVAGAIPNNPDWQEAFDKYLIGGALAAMLLPGGAFGKFIVVILSLTVLGNTCGTFYSITLNFQTLVPWLFKVPRYVFSVIITAIIIGVAIAAVDNFFDSLENFVSLIGYWSSAYVGIVMTEHFVFRRQDYSSYDHAIWSKASELPLGLAAISSLILCFGVIVPCMDQVWWQGPVAKTTGDIGFEVALVGSSLIYLPLRYLERRLAGR</sequence>
<dbReference type="GO" id="GO:0005886">
    <property type="term" value="C:plasma membrane"/>
    <property type="evidence" value="ECO:0007669"/>
    <property type="project" value="TreeGrafter"/>
</dbReference>